<dbReference type="AlphaFoldDB" id="A0A3A9KY53"/>
<feature type="transmembrane region" description="Helical" evidence="1">
    <location>
        <begin position="63"/>
        <end position="82"/>
    </location>
</feature>
<name>A0A3A9KY53_9BACI</name>
<evidence type="ECO:0000313" key="2">
    <source>
        <dbReference type="EMBL" id="RKL69276.1"/>
    </source>
</evidence>
<feature type="transmembrane region" description="Helical" evidence="1">
    <location>
        <begin position="123"/>
        <end position="141"/>
    </location>
</feature>
<dbReference type="EMBL" id="PDOE01000001">
    <property type="protein sequence ID" value="RKL69276.1"/>
    <property type="molecule type" value="Genomic_DNA"/>
</dbReference>
<evidence type="ECO:0000256" key="1">
    <source>
        <dbReference type="SAM" id="Phobius"/>
    </source>
</evidence>
<accession>A0A3A9KY53</accession>
<gene>
    <name evidence="2" type="ORF">CR203_04410</name>
</gene>
<dbReference type="OrthoDB" id="158445at2"/>
<reference evidence="2 3" key="1">
    <citation type="submission" date="2017-10" db="EMBL/GenBank/DDBJ databases">
        <title>Bacillus sp. nov., a halophilic bacterium isolated from a Keqin Lake.</title>
        <authorList>
            <person name="Wang H."/>
        </authorList>
    </citation>
    <scope>NUCLEOTIDE SEQUENCE [LARGE SCALE GENOMIC DNA]</scope>
    <source>
        <strain evidence="2 3">KCTC 13187</strain>
    </source>
</reference>
<keyword evidence="1" id="KW-1133">Transmembrane helix</keyword>
<evidence type="ECO:0008006" key="4">
    <source>
        <dbReference type="Google" id="ProtNLM"/>
    </source>
</evidence>
<proteinExistence type="predicted"/>
<feature type="transmembrane region" description="Helical" evidence="1">
    <location>
        <begin position="27"/>
        <end position="51"/>
    </location>
</feature>
<comment type="caution">
    <text evidence="2">The sequence shown here is derived from an EMBL/GenBank/DDBJ whole genome shotgun (WGS) entry which is preliminary data.</text>
</comment>
<feature type="transmembrane region" description="Helical" evidence="1">
    <location>
        <begin position="94"/>
        <end position="117"/>
    </location>
</feature>
<keyword evidence="1" id="KW-0812">Transmembrane</keyword>
<dbReference type="Proteomes" id="UP000281498">
    <property type="component" value="Unassembled WGS sequence"/>
</dbReference>
<keyword evidence="1" id="KW-0472">Membrane</keyword>
<feature type="transmembrane region" description="Helical" evidence="1">
    <location>
        <begin position="146"/>
        <end position="164"/>
    </location>
</feature>
<protein>
    <recommendedName>
        <fullName evidence="4">Peptidase M50</fullName>
    </recommendedName>
</protein>
<feature type="transmembrane region" description="Helical" evidence="1">
    <location>
        <begin position="170"/>
        <end position="198"/>
    </location>
</feature>
<evidence type="ECO:0000313" key="3">
    <source>
        <dbReference type="Proteomes" id="UP000281498"/>
    </source>
</evidence>
<dbReference type="InterPro" id="IPR049500">
    <property type="entry name" value="Peptidase_M50B-like"/>
</dbReference>
<feature type="transmembrane region" description="Helical" evidence="1">
    <location>
        <begin position="219"/>
        <end position="243"/>
    </location>
</feature>
<sequence>MTIIFKGIDCFLCYNNKEMLTRVELCLMLEYILFFSVIATISFVPIIGPYISMFNTMVHESAHALVATLTGGQVVAISIFRNTSGLAEFRHRSWFGRVLTYAAGYPLASVFSVAYLYALSMDLFLYVGMAIFLLLAYNLLFWVRNLVGWIWVLTVILGLSFLYYNEYMYWYEIVLNIIGLSLLVQAFITCWIIFVLSVKQRDQAGDTTMLAKSTFLPASFWGFTFLAQGTVFFIMGSLIWFGFDPVKRIIEIVF</sequence>
<dbReference type="Pfam" id="PF13398">
    <property type="entry name" value="Peptidase_M50B"/>
    <property type="match status" value="1"/>
</dbReference>
<keyword evidence="3" id="KW-1185">Reference proteome</keyword>
<organism evidence="2 3">
    <name type="scientific">Salipaludibacillus neizhouensis</name>
    <dbReference type="NCBI Taxonomy" id="885475"/>
    <lineage>
        <taxon>Bacteria</taxon>
        <taxon>Bacillati</taxon>
        <taxon>Bacillota</taxon>
        <taxon>Bacilli</taxon>
        <taxon>Bacillales</taxon>
        <taxon>Bacillaceae</taxon>
    </lineage>
</organism>